<evidence type="ECO:0000256" key="1">
    <source>
        <dbReference type="SAM" id="MobiDB-lite"/>
    </source>
</evidence>
<feature type="compositionally biased region" description="Basic and acidic residues" evidence="1">
    <location>
        <begin position="359"/>
        <end position="372"/>
    </location>
</feature>
<feature type="domain" description="Pesticidal crystal protein Cry1Aa" evidence="3">
    <location>
        <begin position="175"/>
        <end position="236"/>
    </location>
</feature>
<proteinExistence type="predicted"/>
<evidence type="ECO:0000313" key="5">
    <source>
        <dbReference type="Proteomes" id="UP000558070"/>
    </source>
</evidence>
<organism evidence="4 5">
    <name type="scientific">Listeria farberi</name>
    <dbReference type="NCBI Taxonomy" id="2713500"/>
    <lineage>
        <taxon>Bacteria</taxon>
        <taxon>Bacillati</taxon>
        <taxon>Bacillota</taxon>
        <taxon>Bacilli</taxon>
        <taxon>Bacillales</taxon>
        <taxon>Listeriaceae</taxon>
        <taxon>Listeria</taxon>
    </lineage>
</organism>
<dbReference type="AlphaFoldDB" id="A0A7X1DFL8"/>
<dbReference type="RefSeq" id="WP_185608250.1">
    <property type="nucleotide sequence ID" value="NZ_JAARZO010000007.1"/>
</dbReference>
<name>A0A7X1DFL8_9LIST</name>
<dbReference type="EMBL" id="JAARZO010000007">
    <property type="protein sequence ID" value="MBC2288845.1"/>
    <property type="molecule type" value="Genomic_DNA"/>
</dbReference>
<evidence type="ECO:0000313" key="4">
    <source>
        <dbReference type="EMBL" id="MBC2288845.1"/>
    </source>
</evidence>
<protein>
    <recommendedName>
        <fullName evidence="3">Pesticidal crystal protein Cry1Aa domain-containing protein</fullName>
    </recommendedName>
</protein>
<dbReference type="Pfam" id="PF18449">
    <property type="entry name" value="Endotoxin_C2"/>
    <property type="match status" value="1"/>
</dbReference>
<feature type="transmembrane region" description="Helical" evidence="2">
    <location>
        <begin position="7"/>
        <end position="27"/>
    </location>
</feature>
<evidence type="ECO:0000256" key="2">
    <source>
        <dbReference type="SAM" id="Phobius"/>
    </source>
</evidence>
<keyword evidence="2" id="KW-0472">Membrane</keyword>
<keyword evidence="2" id="KW-1133">Transmembrane helix</keyword>
<gene>
    <name evidence="4" type="ORF">HCB47_14610</name>
</gene>
<accession>A0A7X1DFL8</accession>
<feature type="compositionally biased region" description="Low complexity" evidence="1">
    <location>
        <begin position="270"/>
        <end position="358"/>
    </location>
</feature>
<comment type="caution">
    <text evidence="4">The sequence shown here is derived from an EMBL/GenBank/DDBJ whole genome shotgun (WGS) entry which is preliminary data.</text>
</comment>
<feature type="compositionally biased region" description="Polar residues" evidence="1">
    <location>
        <begin position="252"/>
        <end position="269"/>
    </location>
</feature>
<keyword evidence="2" id="KW-0812">Transmembrane</keyword>
<dbReference type="Proteomes" id="UP000558070">
    <property type="component" value="Unassembled WGS sequence"/>
</dbReference>
<dbReference type="InterPro" id="IPR054544">
    <property type="entry name" value="Pest_crys_Cry1Aa_dom-IV"/>
</dbReference>
<reference evidence="4 5" key="1">
    <citation type="submission" date="2020-03" db="EMBL/GenBank/DDBJ databases">
        <title>Soil Listeria distribution.</title>
        <authorList>
            <person name="Liao J."/>
            <person name="Wiedmann M."/>
        </authorList>
    </citation>
    <scope>NUCLEOTIDE SEQUENCE [LARGE SCALE GENOMIC DNA]</scope>
    <source>
        <strain evidence="4 5">FSL L7-0072</strain>
    </source>
</reference>
<sequence length="379" mass="40713">MDKKRKIIVGVSVAVGLVILGGGALGFHNYNVKAEEQEKQEKIITIQNKQKRDIERYQKTVDGFYTNSKKEDIKQELQQEDLDKMDQNIKKFEGTDLTAETGAKLNTLITDNGYAKSMLEIRNQINSLLDDKGALVDNADISNAEKKLNELKDAKPFYVEQQGKVLVNAKKQQEDINSAKEKVSQLFTSDKKTEVKNDVTRTSYNQAKEAVNKIKQKQSKEALTKNLETVNKYLNEKEAQKKAEAEKNAQNIATNDSETAGSNESGSTASENNGSSGGKSTSNYSGGNNSSSGSSGGNQSSNGNGSTAKSSGGNSSTNKSSGGSSASKSSGGSSSSKSSGGKNSGSTSKDTSGKTWTGKTEEKGTMKNDEGRTWGTIEW</sequence>
<feature type="region of interest" description="Disordered" evidence="1">
    <location>
        <begin position="239"/>
        <end position="379"/>
    </location>
</feature>
<evidence type="ECO:0000259" key="3">
    <source>
        <dbReference type="Pfam" id="PF18449"/>
    </source>
</evidence>